<keyword evidence="2" id="KW-1185">Reference proteome</keyword>
<accession>A0A401RMG8</accession>
<dbReference type="AlphaFoldDB" id="A0A401RMG8"/>
<evidence type="ECO:0000313" key="2">
    <source>
        <dbReference type="Proteomes" id="UP000287033"/>
    </source>
</evidence>
<dbReference type="EMBL" id="BEZZ01003256">
    <property type="protein sequence ID" value="GCC19296.1"/>
    <property type="molecule type" value="Genomic_DNA"/>
</dbReference>
<sequence length="165" mass="18352">MENTGSSDGNRVLKGSLAVAIAKERVWGRRQLLRNHGMDAFKSRSLGERVEMRLQIVAGRIQCECVHRPFLGQQCGNGVKECCSGNTVGRRQLLEQQSRSGFTSGFQWNRVVIESQVTAVAQRTELEWFLRLLLPGKESEDGGQTLLMPDEWMGSDAIVRGTDSA</sequence>
<reference evidence="1 2" key="1">
    <citation type="journal article" date="2018" name="Nat. Ecol. Evol.">
        <title>Shark genomes provide insights into elasmobranch evolution and the origin of vertebrates.</title>
        <authorList>
            <person name="Hara Y"/>
            <person name="Yamaguchi K"/>
            <person name="Onimaru K"/>
            <person name="Kadota M"/>
            <person name="Koyanagi M"/>
            <person name="Keeley SD"/>
            <person name="Tatsumi K"/>
            <person name="Tanaka K"/>
            <person name="Motone F"/>
            <person name="Kageyama Y"/>
            <person name="Nozu R"/>
            <person name="Adachi N"/>
            <person name="Nishimura O"/>
            <person name="Nakagawa R"/>
            <person name="Tanegashima C"/>
            <person name="Kiyatake I"/>
            <person name="Matsumoto R"/>
            <person name="Murakumo K"/>
            <person name="Nishida K"/>
            <person name="Terakita A"/>
            <person name="Kuratani S"/>
            <person name="Sato K"/>
            <person name="Hyodo S Kuraku.S."/>
        </authorList>
    </citation>
    <scope>NUCLEOTIDE SEQUENCE [LARGE SCALE GENOMIC DNA]</scope>
</reference>
<name>A0A401RMG8_CHIPU</name>
<protein>
    <submittedName>
        <fullName evidence="1">Uncharacterized protein</fullName>
    </submittedName>
</protein>
<proteinExistence type="predicted"/>
<dbReference type="Proteomes" id="UP000287033">
    <property type="component" value="Unassembled WGS sequence"/>
</dbReference>
<gene>
    <name evidence="1" type="ORF">chiPu_0021028</name>
</gene>
<evidence type="ECO:0000313" key="1">
    <source>
        <dbReference type="EMBL" id="GCC19296.1"/>
    </source>
</evidence>
<comment type="caution">
    <text evidence="1">The sequence shown here is derived from an EMBL/GenBank/DDBJ whole genome shotgun (WGS) entry which is preliminary data.</text>
</comment>
<organism evidence="1 2">
    <name type="scientific">Chiloscyllium punctatum</name>
    <name type="common">Brownbanded bambooshark</name>
    <name type="synonym">Hemiscyllium punctatum</name>
    <dbReference type="NCBI Taxonomy" id="137246"/>
    <lineage>
        <taxon>Eukaryota</taxon>
        <taxon>Metazoa</taxon>
        <taxon>Chordata</taxon>
        <taxon>Craniata</taxon>
        <taxon>Vertebrata</taxon>
        <taxon>Chondrichthyes</taxon>
        <taxon>Elasmobranchii</taxon>
        <taxon>Galeomorphii</taxon>
        <taxon>Galeoidea</taxon>
        <taxon>Orectolobiformes</taxon>
        <taxon>Hemiscylliidae</taxon>
        <taxon>Chiloscyllium</taxon>
    </lineage>
</organism>